<dbReference type="Gene3D" id="3.30.70.2970">
    <property type="entry name" value="Protein of unknown function (DUF541), domain 2"/>
    <property type="match status" value="1"/>
</dbReference>
<comment type="caution">
    <text evidence="2">The sequence shown here is derived from an EMBL/GenBank/DDBJ whole genome shotgun (WGS) entry which is preliminary data.</text>
</comment>
<proteinExistence type="predicted"/>
<dbReference type="PANTHER" id="PTHR34387:SF1">
    <property type="entry name" value="PERIPLASMIC IMMUNOGENIC PROTEIN"/>
    <property type="match status" value="1"/>
</dbReference>
<evidence type="ECO:0000313" key="2">
    <source>
        <dbReference type="EMBL" id="MDO6123626.1"/>
    </source>
</evidence>
<dbReference type="RefSeq" id="WP_244759560.1">
    <property type="nucleotide sequence ID" value="NZ_JALJCJ010000001.1"/>
</dbReference>
<feature type="signal peptide" evidence="1">
    <location>
        <begin position="1"/>
        <end position="31"/>
    </location>
</feature>
<name>A0ABT8XIQ7_9HYPH</name>
<dbReference type="EMBL" id="WHSC02000009">
    <property type="protein sequence ID" value="MDO6123626.1"/>
    <property type="molecule type" value="Genomic_DNA"/>
</dbReference>
<feature type="chain" id="PRO_5046391350" evidence="1">
    <location>
        <begin position="32"/>
        <end position="252"/>
    </location>
</feature>
<dbReference type="Pfam" id="PF04402">
    <property type="entry name" value="SIMPL"/>
    <property type="match status" value="1"/>
</dbReference>
<gene>
    <name evidence="2" type="ORF">GB928_020725</name>
</gene>
<dbReference type="InterPro" id="IPR052022">
    <property type="entry name" value="26kDa_periplasmic_antigen"/>
</dbReference>
<sequence>MVHGILGRRTGASLLALSLALAAALPLSAKAEEAAKPRAATVVVTGEGSAVVAPDMALIDLGVVKDAKTAREALDANNKAMAEILAALREIGIEGRDLQTSGFMINPQYTFPQSSNGENPPPVLTGFQVTNTVTLRVRDLSKLGEIMDKAVTLGANQGGGIRFTNDKPETVISAARRNAVENAIAKAKELTDAAGVGLGRVLEISETSYRAEPMPMMRAMAKDFAAEGGAVPLATGENSYSVVVNVTFALGQ</sequence>
<reference evidence="2" key="1">
    <citation type="submission" date="2022-04" db="EMBL/GenBank/DDBJ databases">
        <title>Shinella lacus sp. nov., a novel member of the genus Shinella from water.</title>
        <authorList>
            <person name="Deng Y."/>
        </authorList>
    </citation>
    <scope>NUCLEOTIDE SEQUENCE</scope>
    <source>
        <strain evidence="2">JCM 31239</strain>
    </source>
</reference>
<protein>
    <submittedName>
        <fullName evidence="2">SIMPL domain-containing protein</fullName>
    </submittedName>
</protein>
<dbReference type="Gene3D" id="3.30.110.170">
    <property type="entry name" value="Protein of unknown function (DUF541), domain 1"/>
    <property type="match status" value="1"/>
</dbReference>
<evidence type="ECO:0000313" key="3">
    <source>
        <dbReference type="Proteomes" id="UP001177080"/>
    </source>
</evidence>
<accession>A0ABT8XIQ7</accession>
<dbReference type="InterPro" id="IPR007497">
    <property type="entry name" value="SIMPL/DUF541"/>
</dbReference>
<dbReference type="PANTHER" id="PTHR34387">
    <property type="entry name" value="SLR1258 PROTEIN"/>
    <property type="match status" value="1"/>
</dbReference>
<keyword evidence="1" id="KW-0732">Signal</keyword>
<keyword evidence="3" id="KW-1185">Reference proteome</keyword>
<evidence type="ECO:0000256" key="1">
    <source>
        <dbReference type="SAM" id="SignalP"/>
    </source>
</evidence>
<organism evidence="2 3">
    <name type="scientific">Shinella curvata</name>
    <dbReference type="NCBI Taxonomy" id="1817964"/>
    <lineage>
        <taxon>Bacteria</taxon>
        <taxon>Pseudomonadati</taxon>
        <taxon>Pseudomonadota</taxon>
        <taxon>Alphaproteobacteria</taxon>
        <taxon>Hyphomicrobiales</taxon>
        <taxon>Rhizobiaceae</taxon>
        <taxon>Shinella</taxon>
    </lineage>
</organism>
<dbReference type="Proteomes" id="UP001177080">
    <property type="component" value="Unassembled WGS sequence"/>
</dbReference>